<evidence type="ECO:0000256" key="2">
    <source>
        <dbReference type="ARBA" id="ARBA00023125"/>
    </source>
</evidence>
<evidence type="ECO:0000313" key="6">
    <source>
        <dbReference type="EMBL" id="MST68512.1"/>
    </source>
</evidence>
<evidence type="ECO:0000256" key="3">
    <source>
        <dbReference type="ARBA" id="ARBA00023163"/>
    </source>
</evidence>
<dbReference type="GO" id="GO:0003677">
    <property type="term" value="F:DNA binding"/>
    <property type="evidence" value="ECO:0007669"/>
    <property type="project" value="UniProtKB-KW"/>
</dbReference>
<dbReference type="SUPFAM" id="SSF51206">
    <property type="entry name" value="cAMP-binding domain-like"/>
    <property type="match status" value="1"/>
</dbReference>
<dbReference type="CDD" id="cd00038">
    <property type="entry name" value="CAP_ED"/>
    <property type="match status" value="1"/>
</dbReference>
<dbReference type="InterPro" id="IPR012318">
    <property type="entry name" value="HTH_CRP"/>
</dbReference>
<dbReference type="GO" id="GO:0005829">
    <property type="term" value="C:cytosol"/>
    <property type="evidence" value="ECO:0007669"/>
    <property type="project" value="TreeGrafter"/>
</dbReference>
<evidence type="ECO:0000259" key="5">
    <source>
        <dbReference type="PROSITE" id="PS51063"/>
    </source>
</evidence>
<gene>
    <name evidence="6" type="ORF">FYJ66_02755</name>
</gene>
<dbReference type="SUPFAM" id="SSF46785">
    <property type="entry name" value="Winged helix' DNA-binding domain"/>
    <property type="match status" value="1"/>
</dbReference>
<keyword evidence="3" id="KW-0804">Transcription</keyword>
<feature type="domain" description="Cyclic nucleotide-binding" evidence="4">
    <location>
        <begin position="14"/>
        <end position="111"/>
    </location>
</feature>
<dbReference type="Gene3D" id="2.60.120.10">
    <property type="entry name" value="Jelly Rolls"/>
    <property type="match status" value="1"/>
</dbReference>
<dbReference type="PROSITE" id="PS50042">
    <property type="entry name" value="CNMP_BINDING_3"/>
    <property type="match status" value="1"/>
</dbReference>
<dbReference type="PANTHER" id="PTHR24567">
    <property type="entry name" value="CRP FAMILY TRANSCRIPTIONAL REGULATORY PROTEIN"/>
    <property type="match status" value="1"/>
</dbReference>
<dbReference type="InterPro" id="IPR014710">
    <property type="entry name" value="RmlC-like_jellyroll"/>
</dbReference>
<dbReference type="GO" id="GO:0003700">
    <property type="term" value="F:DNA-binding transcription factor activity"/>
    <property type="evidence" value="ECO:0007669"/>
    <property type="project" value="TreeGrafter"/>
</dbReference>
<sequence>MKKTPDINYQDIPLFENISEEDLNTLLLCLRSYERSFNKGEVIILDNESVHYIGIVLSGTVHMIKEDIWGEKALMTYMEPGELFGESFAVRRNSQSSVTFTAGRACNILFVPSANIIHSCPRRCTFHTQLTQNMFDLLGLKSQQLMEKIEISSKPSMREKILAYLSMLSQRQGSRYVKSPLTRTGLAEYLSVNRSSMTRELSAMRDEGLIDFDKDTYVIKDRG</sequence>
<dbReference type="AlphaFoldDB" id="A0A6A8M593"/>
<dbReference type="SMART" id="SM00100">
    <property type="entry name" value="cNMP"/>
    <property type="match status" value="1"/>
</dbReference>
<dbReference type="EMBL" id="VUNB01000002">
    <property type="protein sequence ID" value="MST68512.1"/>
    <property type="molecule type" value="Genomic_DNA"/>
</dbReference>
<dbReference type="InterPro" id="IPR036390">
    <property type="entry name" value="WH_DNA-bd_sf"/>
</dbReference>
<dbReference type="InterPro" id="IPR000595">
    <property type="entry name" value="cNMP-bd_dom"/>
</dbReference>
<dbReference type="PROSITE" id="PS51063">
    <property type="entry name" value="HTH_CRP_2"/>
    <property type="match status" value="1"/>
</dbReference>
<protein>
    <submittedName>
        <fullName evidence="6">Crp/Fnr family transcriptional regulator</fullName>
    </submittedName>
</protein>
<keyword evidence="1" id="KW-0805">Transcription regulation</keyword>
<keyword evidence="2" id="KW-0238">DNA-binding</keyword>
<proteinExistence type="predicted"/>
<feature type="domain" description="HTH crp-type" evidence="5">
    <location>
        <begin position="155"/>
        <end position="223"/>
    </location>
</feature>
<accession>A0A6A8M593</accession>
<organism evidence="6">
    <name type="scientific">Baileyella intestinalis</name>
    <dbReference type="NCBI Taxonomy" id="2606709"/>
    <lineage>
        <taxon>Bacteria</taxon>
        <taxon>Bacillati</taxon>
        <taxon>Bacillota</taxon>
        <taxon>Clostridia</taxon>
        <taxon>Peptostreptococcales</taxon>
        <taxon>Anaerovoracaceae</taxon>
        <taxon>Baileyella</taxon>
    </lineage>
</organism>
<dbReference type="InterPro" id="IPR018490">
    <property type="entry name" value="cNMP-bd_dom_sf"/>
</dbReference>
<dbReference type="PANTHER" id="PTHR24567:SF58">
    <property type="entry name" value="CYCLIC AMP-BINDING REGULATORY PROTEIN"/>
    <property type="match status" value="1"/>
</dbReference>
<name>A0A6A8M593_9FIRM</name>
<comment type="caution">
    <text evidence="6">The sequence shown here is derived from an EMBL/GenBank/DDBJ whole genome shotgun (WGS) entry which is preliminary data.</text>
</comment>
<dbReference type="Pfam" id="PF00027">
    <property type="entry name" value="cNMP_binding"/>
    <property type="match status" value="1"/>
</dbReference>
<evidence type="ECO:0000259" key="4">
    <source>
        <dbReference type="PROSITE" id="PS50042"/>
    </source>
</evidence>
<evidence type="ECO:0000256" key="1">
    <source>
        <dbReference type="ARBA" id="ARBA00023015"/>
    </source>
</evidence>
<dbReference type="Pfam" id="PF13545">
    <property type="entry name" value="HTH_Crp_2"/>
    <property type="match status" value="1"/>
</dbReference>
<dbReference type="InterPro" id="IPR050397">
    <property type="entry name" value="Env_Response_Regulators"/>
</dbReference>
<reference evidence="6" key="1">
    <citation type="submission" date="2019-09" db="EMBL/GenBank/DDBJ databases">
        <title>In-depth cultivation of the pig gut microbiome towards novel bacterial diversity and tailored functional studies.</title>
        <authorList>
            <person name="Wylensek D."/>
            <person name="Hitch T.C.A."/>
            <person name="Clavel T."/>
        </authorList>
    </citation>
    <scope>NUCLEOTIDE SEQUENCE</scope>
    <source>
        <strain evidence="6">RF-744-FAT-WT-3</strain>
    </source>
</reference>
<dbReference type="RefSeq" id="WP_154571985.1">
    <property type="nucleotide sequence ID" value="NZ_VUNB01000002.1"/>
</dbReference>